<dbReference type="AlphaFoldDB" id="A0A9J6CAQ0"/>
<evidence type="ECO:0000256" key="1">
    <source>
        <dbReference type="SAM" id="Phobius"/>
    </source>
</evidence>
<evidence type="ECO:0000313" key="3">
    <source>
        <dbReference type="Proteomes" id="UP001107558"/>
    </source>
</evidence>
<keyword evidence="1" id="KW-1133">Transmembrane helix</keyword>
<comment type="caution">
    <text evidence="2">The sequence shown here is derived from an EMBL/GenBank/DDBJ whole genome shotgun (WGS) entry which is preliminary data.</text>
</comment>
<gene>
    <name evidence="2" type="ORF">PVAND_008336</name>
</gene>
<feature type="transmembrane region" description="Helical" evidence="1">
    <location>
        <begin position="6"/>
        <end position="23"/>
    </location>
</feature>
<keyword evidence="1" id="KW-0812">Transmembrane</keyword>
<keyword evidence="1" id="KW-0472">Membrane</keyword>
<protein>
    <submittedName>
        <fullName evidence="2">Uncharacterized protein</fullName>
    </submittedName>
</protein>
<proteinExistence type="predicted"/>
<dbReference type="Proteomes" id="UP001107558">
    <property type="component" value="Chromosome 2"/>
</dbReference>
<keyword evidence="3" id="KW-1185">Reference proteome</keyword>
<reference evidence="2" key="1">
    <citation type="submission" date="2021-03" db="EMBL/GenBank/DDBJ databases">
        <title>Chromosome level genome of the anhydrobiotic midge Polypedilum vanderplanki.</title>
        <authorList>
            <person name="Yoshida Y."/>
            <person name="Kikawada T."/>
            <person name="Gusev O."/>
        </authorList>
    </citation>
    <scope>NUCLEOTIDE SEQUENCE</scope>
    <source>
        <strain evidence="2">NIAS01</strain>
        <tissue evidence="2">Whole body or cell culture</tissue>
    </source>
</reference>
<name>A0A9J6CAQ0_POLVA</name>
<accession>A0A9J6CAQ0</accession>
<sequence length="104" mass="12146">MSFYWWFLFVILPIFIVLICISVKKRNQRAVNQRLYASTVPVTVYTVQGPPQPQVFIAPVPNNFPHSQHISPSTQQVEQRLNIHYAQQQAQQAPPPYINHQSRY</sequence>
<evidence type="ECO:0000313" key="2">
    <source>
        <dbReference type="EMBL" id="KAG5678686.1"/>
    </source>
</evidence>
<organism evidence="2 3">
    <name type="scientific">Polypedilum vanderplanki</name>
    <name type="common">Sleeping chironomid midge</name>
    <dbReference type="NCBI Taxonomy" id="319348"/>
    <lineage>
        <taxon>Eukaryota</taxon>
        <taxon>Metazoa</taxon>
        <taxon>Ecdysozoa</taxon>
        <taxon>Arthropoda</taxon>
        <taxon>Hexapoda</taxon>
        <taxon>Insecta</taxon>
        <taxon>Pterygota</taxon>
        <taxon>Neoptera</taxon>
        <taxon>Endopterygota</taxon>
        <taxon>Diptera</taxon>
        <taxon>Nematocera</taxon>
        <taxon>Chironomoidea</taxon>
        <taxon>Chironomidae</taxon>
        <taxon>Chironominae</taxon>
        <taxon>Polypedilum</taxon>
        <taxon>Polypedilum</taxon>
    </lineage>
</organism>
<dbReference type="EMBL" id="JADBJN010000002">
    <property type="protein sequence ID" value="KAG5678686.1"/>
    <property type="molecule type" value="Genomic_DNA"/>
</dbReference>